<dbReference type="PROSITE" id="PS50110">
    <property type="entry name" value="RESPONSE_REGULATORY"/>
    <property type="match status" value="1"/>
</dbReference>
<evidence type="ECO:0000313" key="12">
    <source>
        <dbReference type="EMBL" id="TSP12957.1"/>
    </source>
</evidence>
<dbReference type="SUPFAM" id="SSF46894">
    <property type="entry name" value="C-terminal effector domain of the bipartite response regulators"/>
    <property type="match status" value="1"/>
</dbReference>
<keyword evidence="3 8" id="KW-0597">Phosphoprotein</keyword>
<keyword evidence="7" id="KW-0804">Transcription</keyword>
<evidence type="ECO:0000256" key="9">
    <source>
        <dbReference type="PROSITE-ProRule" id="PRU01091"/>
    </source>
</evidence>
<dbReference type="Gene3D" id="3.40.50.2300">
    <property type="match status" value="1"/>
</dbReference>
<dbReference type="GO" id="GO:0000987">
    <property type="term" value="F:cis-regulatory region sequence-specific DNA binding"/>
    <property type="evidence" value="ECO:0007669"/>
    <property type="project" value="UniProtKB-ARBA"/>
</dbReference>
<dbReference type="Proteomes" id="UP001056132">
    <property type="component" value="Chromosome 1"/>
</dbReference>
<protein>
    <submittedName>
        <fullName evidence="13">Two-component system response regulator CreB</fullName>
    </submittedName>
</protein>
<dbReference type="InterPro" id="IPR039420">
    <property type="entry name" value="WalR-like"/>
</dbReference>
<comment type="subcellular location">
    <subcellularLocation>
        <location evidence="1">Cytoplasm</location>
    </subcellularLocation>
</comment>
<reference evidence="13" key="2">
    <citation type="journal article" date="2022" name="Microbiol. Resour. Announc.">
        <title>Genome Sequence of Cupriavidus campinensis Strain G5, a Member of a Bacterial Consortium Capable of Polyethylene Degradation.</title>
        <authorList>
            <person name="Schneider B."/>
            <person name="Pfeiffer F."/>
            <person name="Dyall-Smith M."/>
            <person name="Kunte H.J."/>
        </authorList>
    </citation>
    <scope>NUCLEOTIDE SEQUENCE</scope>
    <source>
        <strain evidence="13">G5</strain>
    </source>
</reference>
<name>A0AAE9L357_9BURK</name>
<dbReference type="GO" id="GO:0045893">
    <property type="term" value="P:positive regulation of DNA-templated transcription"/>
    <property type="evidence" value="ECO:0007669"/>
    <property type="project" value="UniProtKB-ARBA"/>
</dbReference>
<dbReference type="PANTHER" id="PTHR48111:SF6">
    <property type="entry name" value="TRANSCRIPTIONAL REGULATORY PROTEIN CREB"/>
    <property type="match status" value="1"/>
</dbReference>
<gene>
    <name evidence="13" type="primary">creB</name>
    <name evidence="12" type="ORF">FGG12_08575</name>
    <name evidence="13" type="ORF">M5D45_02500</name>
</gene>
<proteinExistence type="predicted"/>
<dbReference type="InterPro" id="IPR001867">
    <property type="entry name" value="OmpR/PhoB-type_DNA-bd"/>
</dbReference>
<keyword evidence="4" id="KW-0902">Two-component regulatory system</keyword>
<feature type="DNA-binding region" description="OmpR/PhoB-type" evidence="9">
    <location>
        <begin position="127"/>
        <end position="229"/>
    </location>
</feature>
<feature type="domain" description="Response regulatory" evidence="10">
    <location>
        <begin position="5"/>
        <end position="118"/>
    </location>
</feature>
<dbReference type="FunFam" id="3.40.50.2300:FF:000021">
    <property type="entry name" value="Two-component system response regulator KdpE"/>
    <property type="match status" value="1"/>
</dbReference>
<dbReference type="InterPro" id="IPR036388">
    <property type="entry name" value="WH-like_DNA-bd_sf"/>
</dbReference>
<dbReference type="Pfam" id="PF00072">
    <property type="entry name" value="Response_reg"/>
    <property type="match status" value="1"/>
</dbReference>
<accession>A0AAE9L357</accession>
<dbReference type="GO" id="GO:0042802">
    <property type="term" value="F:identical protein binding"/>
    <property type="evidence" value="ECO:0007669"/>
    <property type="project" value="UniProtKB-ARBA"/>
</dbReference>
<evidence type="ECO:0000256" key="6">
    <source>
        <dbReference type="ARBA" id="ARBA00023125"/>
    </source>
</evidence>
<feature type="modified residue" description="4-aspartylphosphate" evidence="8">
    <location>
        <position position="54"/>
    </location>
</feature>
<keyword evidence="6 9" id="KW-0238">DNA-binding</keyword>
<dbReference type="Proteomes" id="UP000318943">
    <property type="component" value="Unassembled WGS sequence"/>
</dbReference>
<dbReference type="PROSITE" id="PS51755">
    <property type="entry name" value="OMPR_PHOB"/>
    <property type="match status" value="1"/>
</dbReference>
<reference evidence="13" key="3">
    <citation type="submission" date="2022-05" db="EMBL/GenBank/DDBJ databases">
        <authorList>
            <person name="Kunte H.-J."/>
        </authorList>
    </citation>
    <scope>NUCLEOTIDE SEQUENCE</scope>
    <source>
        <strain evidence="13">G5</strain>
    </source>
</reference>
<dbReference type="Gene3D" id="6.10.250.690">
    <property type="match status" value="1"/>
</dbReference>
<dbReference type="InterPro" id="IPR016032">
    <property type="entry name" value="Sig_transdc_resp-reg_C-effctor"/>
</dbReference>
<dbReference type="SMART" id="SM00448">
    <property type="entry name" value="REC"/>
    <property type="match status" value="1"/>
</dbReference>
<dbReference type="NCBIfam" id="NF008296">
    <property type="entry name" value="PRK11083.1"/>
    <property type="match status" value="1"/>
</dbReference>
<evidence type="ECO:0000259" key="10">
    <source>
        <dbReference type="PROSITE" id="PS50110"/>
    </source>
</evidence>
<keyword evidence="14" id="KW-1185">Reference proteome</keyword>
<evidence type="ECO:0000256" key="4">
    <source>
        <dbReference type="ARBA" id="ARBA00023012"/>
    </source>
</evidence>
<dbReference type="RefSeq" id="WP_144197256.1">
    <property type="nucleotide sequence ID" value="NZ_CAJPVH010000092.1"/>
</dbReference>
<evidence type="ECO:0000313" key="13">
    <source>
        <dbReference type="EMBL" id="URF04740.1"/>
    </source>
</evidence>
<evidence type="ECO:0000256" key="8">
    <source>
        <dbReference type="PROSITE-ProRule" id="PRU00169"/>
    </source>
</evidence>
<dbReference type="GO" id="GO:0032993">
    <property type="term" value="C:protein-DNA complex"/>
    <property type="evidence" value="ECO:0007669"/>
    <property type="project" value="TreeGrafter"/>
</dbReference>
<dbReference type="GO" id="GO:0000156">
    <property type="term" value="F:phosphorelay response regulator activity"/>
    <property type="evidence" value="ECO:0007669"/>
    <property type="project" value="TreeGrafter"/>
</dbReference>
<evidence type="ECO:0000256" key="2">
    <source>
        <dbReference type="ARBA" id="ARBA00022490"/>
    </source>
</evidence>
<dbReference type="AlphaFoldDB" id="A0AAE9L357"/>
<dbReference type="Pfam" id="PF00486">
    <property type="entry name" value="Trans_reg_C"/>
    <property type="match status" value="1"/>
</dbReference>
<evidence type="ECO:0000313" key="14">
    <source>
        <dbReference type="Proteomes" id="UP000318943"/>
    </source>
</evidence>
<evidence type="ECO:0000256" key="7">
    <source>
        <dbReference type="ARBA" id="ARBA00023163"/>
    </source>
</evidence>
<dbReference type="EMBL" id="VCIZ01000004">
    <property type="protein sequence ID" value="TSP12957.1"/>
    <property type="molecule type" value="Genomic_DNA"/>
</dbReference>
<sequence length="229" mass="25161">MNPPTVVVVEDEAAIADTILYALRTDGMQAEHLVLGGDALQRLRAAPADLVILDVGLPDMSGFEVCRTLRTFSDVPVIFLTARHEEIDRIVGLEIGADDYVVKPFSPRELAARVRVILRRAGGRAGAPSATAPPPARFTHDAAGARIAFHGQWLALTRYEYRLLALLVAQPGRIYSRAQLMDMVWHDAADTIDRTVDTHIKTVRAKLRAVDATFDAIRTHRGMGYSLDP</sequence>
<dbReference type="PANTHER" id="PTHR48111">
    <property type="entry name" value="REGULATOR OF RPOS"/>
    <property type="match status" value="1"/>
</dbReference>
<feature type="domain" description="OmpR/PhoB-type" evidence="11">
    <location>
        <begin position="127"/>
        <end position="229"/>
    </location>
</feature>
<keyword evidence="5" id="KW-0805">Transcription regulation</keyword>
<dbReference type="InterPro" id="IPR001789">
    <property type="entry name" value="Sig_transdc_resp-reg_receiver"/>
</dbReference>
<dbReference type="GO" id="GO:0005829">
    <property type="term" value="C:cytosol"/>
    <property type="evidence" value="ECO:0007669"/>
    <property type="project" value="TreeGrafter"/>
</dbReference>
<reference evidence="12 14" key="1">
    <citation type="submission" date="2019-05" db="EMBL/GenBank/DDBJ databases">
        <title>Whole genome sequence analysis of Cupriavidus campinensis S14E4C strain.</title>
        <authorList>
            <person name="Abbaszade G."/>
            <person name="Szabo A."/>
            <person name="Toumi M."/>
            <person name="Toth E."/>
        </authorList>
    </citation>
    <scope>NUCLEOTIDE SEQUENCE [LARGE SCALE GENOMIC DNA]</scope>
    <source>
        <strain evidence="12 14">S14E4C</strain>
    </source>
</reference>
<dbReference type="InterPro" id="IPR011006">
    <property type="entry name" value="CheY-like_superfamily"/>
</dbReference>
<keyword evidence="2" id="KW-0963">Cytoplasm</keyword>
<dbReference type="Gene3D" id="1.10.10.10">
    <property type="entry name" value="Winged helix-like DNA-binding domain superfamily/Winged helix DNA-binding domain"/>
    <property type="match status" value="1"/>
</dbReference>
<evidence type="ECO:0000256" key="3">
    <source>
        <dbReference type="ARBA" id="ARBA00022553"/>
    </source>
</evidence>
<dbReference type="CDD" id="cd00383">
    <property type="entry name" value="trans_reg_C"/>
    <property type="match status" value="1"/>
</dbReference>
<evidence type="ECO:0000313" key="15">
    <source>
        <dbReference type="Proteomes" id="UP001056132"/>
    </source>
</evidence>
<dbReference type="SMART" id="SM00862">
    <property type="entry name" value="Trans_reg_C"/>
    <property type="match status" value="1"/>
</dbReference>
<dbReference type="EMBL" id="CP097330">
    <property type="protein sequence ID" value="URF04740.1"/>
    <property type="molecule type" value="Genomic_DNA"/>
</dbReference>
<evidence type="ECO:0000256" key="5">
    <source>
        <dbReference type="ARBA" id="ARBA00023015"/>
    </source>
</evidence>
<dbReference type="KEGG" id="ccam:M5D45_02500"/>
<organism evidence="13 15">
    <name type="scientific">Cupriavidus campinensis</name>
    <dbReference type="NCBI Taxonomy" id="151783"/>
    <lineage>
        <taxon>Bacteria</taxon>
        <taxon>Pseudomonadati</taxon>
        <taxon>Pseudomonadota</taxon>
        <taxon>Betaproteobacteria</taxon>
        <taxon>Burkholderiales</taxon>
        <taxon>Burkholderiaceae</taxon>
        <taxon>Cupriavidus</taxon>
    </lineage>
</organism>
<evidence type="ECO:0000259" key="11">
    <source>
        <dbReference type="PROSITE" id="PS51755"/>
    </source>
</evidence>
<evidence type="ECO:0000256" key="1">
    <source>
        <dbReference type="ARBA" id="ARBA00004496"/>
    </source>
</evidence>
<dbReference type="SUPFAM" id="SSF52172">
    <property type="entry name" value="CheY-like"/>
    <property type="match status" value="1"/>
</dbReference>